<evidence type="ECO:0000313" key="3">
    <source>
        <dbReference type="Proteomes" id="UP000594638"/>
    </source>
</evidence>
<proteinExistence type="predicted"/>
<accession>A0A8S0TVU3</accession>
<gene>
    <name evidence="2" type="ORF">OLEA9_A108422</name>
</gene>
<organism evidence="2 3">
    <name type="scientific">Olea europaea subsp. europaea</name>
    <dbReference type="NCBI Taxonomy" id="158383"/>
    <lineage>
        <taxon>Eukaryota</taxon>
        <taxon>Viridiplantae</taxon>
        <taxon>Streptophyta</taxon>
        <taxon>Embryophyta</taxon>
        <taxon>Tracheophyta</taxon>
        <taxon>Spermatophyta</taxon>
        <taxon>Magnoliopsida</taxon>
        <taxon>eudicotyledons</taxon>
        <taxon>Gunneridae</taxon>
        <taxon>Pentapetalae</taxon>
        <taxon>asterids</taxon>
        <taxon>lamiids</taxon>
        <taxon>Lamiales</taxon>
        <taxon>Oleaceae</taxon>
        <taxon>Oleeae</taxon>
        <taxon>Olea</taxon>
    </lineage>
</organism>
<feature type="compositionally biased region" description="Basic and acidic residues" evidence="1">
    <location>
        <begin position="66"/>
        <end position="79"/>
    </location>
</feature>
<dbReference type="Proteomes" id="UP000594638">
    <property type="component" value="Unassembled WGS sequence"/>
</dbReference>
<name>A0A8S0TVU3_OLEEU</name>
<evidence type="ECO:0000256" key="1">
    <source>
        <dbReference type="SAM" id="MobiDB-lite"/>
    </source>
</evidence>
<sequence>MASSGSTETQPSVPTEATSGLSSTLPKPVSSVSSESVSNSLEKELYATTPGKELLVYSRRTTTTDIEPKRALDHSHESDPNPAPPKIPTSNNLMDIPASNTLMEPATAEVLNDDEPIALRKGLSDPINCLSRSALARVLFFYERDSIQICHSLGDVCPPKGRNESLPPFLHHQLERSLRWSQGYQQDKTDNVATSSFHCLK</sequence>
<feature type="region of interest" description="Disordered" evidence="1">
    <location>
        <begin position="1"/>
        <end position="97"/>
    </location>
</feature>
<feature type="compositionally biased region" description="Polar residues" evidence="1">
    <location>
        <begin position="88"/>
        <end position="97"/>
    </location>
</feature>
<dbReference type="EMBL" id="CACTIH010007290">
    <property type="protein sequence ID" value="CAA3008094.1"/>
    <property type="molecule type" value="Genomic_DNA"/>
</dbReference>
<comment type="caution">
    <text evidence="2">The sequence shown here is derived from an EMBL/GenBank/DDBJ whole genome shotgun (WGS) entry which is preliminary data.</text>
</comment>
<protein>
    <submittedName>
        <fullName evidence="2">Uncharacterized protein</fullName>
    </submittedName>
</protein>
<dbReference type="AlphaFoldDB" id="A0A8S0TVU3"/>
<keyword evidence="3" id="KW-1185">Reference proteome</keyword>
<reference evidence="2 3" key="1">
    <citation type="submission" date="2019-12" db="EMBL/GenBank/DDBJ databases">
        <authorList>
            <person name="Alioto T."/>
            <person name="Alioto T."/>
            <person name="Gomez Garrido J."/>
        </authorList>
    </citation>
    <scope>NUCLEOTIDE SEQUENCE [LARGE SCALE GENOMIC DNA]</scope>
</reference>
<feature type="compositionally biased region" description="Low complexity" evidence="1">
    <location>
        <begin position="25"/>
        <end position="40"/>
    </location>
</feature>
<evidence type="ECO:0000313" key="2">
    <source>
        <dbReference type="EMBL" id="CAA3008094.1"/>
    </source>
</evidence>
<dbReference type="Gramene" id="OE9A108422T1">
    <property type="protein sequence ID" value="OE9A108422C1"/>
    <property type="gene ID" value="OE9A108422"/>
</dbReference>
<dbReference type="OrthoDB" id="1319474at2759"/>
<feature type="compositionally biased region" description="Polar residues" evidence="1">
    <location>
        <begin position="1"/>
        <end position="24"/>
    </location>
</feature>